<evidence type="ECO:0000313" key="3">
    <source>
        <dbReference type="Proteomes" id="UP000178432"/>
    </source>
</evidence>
<organism evidence="2 3">
    <name type="scientific">Candidatus Buchananbacteria bacterium RIFCSPHIGHO2_01_FULL_46_12</name>
    <dbReference type="NCBI Taxonomy" id="1797536"/>
    <lineage>
        <taxon>Bacteria</taxon>
        <taxon>Candidatus Buchananiibacteriota</taxon>
    </lineage>
</organism>
<name>A0A1G1Y924_9BACT</name>
<dbReference type="AlphaFoldDB" id="A0A1G1Y924"/>
<feature type="compositionally biased region" description="Basic and acidic residues" evidence="1">
    <location>
        <begin position="1"/>
        <end position="13"/>
    </location>
</feature>
<accession>A0A1G1Y924</accession>
<proteinExistence type="predicted"/>
<comment type="caution">
    <text evidence="2">The sequence shown here is derived from an EMBL/GenBank/DDBJ whole genome shotgun (WGS) entry which is preliminary data.</text>
</comment>
<feature type="compositionally biased region" description="Basic residues" evidence="1">
    <location>
        <begin position="77"/>
        <end position="86"/>
    </location>
</feature>
<reference evidence="2 3" key="1">
    <citation type="journal article" date="2016" name="Nat. Commun.">
        <title>Thousands of microbial genomes shed light on interconnected biogeochemical processes in an aquifer system.</title>
        <authorList>
            <person name="Anantharaman K."/>
            <person name="Brown C.T."/>
            <person name="Hug L.A."/>
            <person name="Sharon I."/>
            <person name="Castelle C.J."/>
            <person name="Probst A.J."/>
            <person name="Thomas B.C."/>
            <person name="Singh A."/>
            <person name="Wilkins M.J."/>
            <person name="Karaoz U."/>
            <person name="Brodie E.L."/>
            <person name="Williams K.H."/>
            <person name="Hubbard S.S."/>
            <person name="Banfield J.F."/>
        </authorList>
    </citation>
    <scope>NUCLEOTIDE SEQUENCE [LARGE SCALE GENOMIC DNA]</scope>
</reference>
<protein>
    <submittedName>
        <fullName evidence="2">Uncharacterized protein</fullName>
    </submittedName>
</protein>
<gene>
    <name evidence="2" type="ORF">A2663_00035</name>
</gene>
<dbReference type="Proteomes" id="UP000178432">
    <property type="component" value="Unassembled WGS sequence"/>
</dbReference>
<sequence>MANKAQRDRDKKDQKKRPFSKKTEAKPASTAALAKAGEKQAKSAPRRLSSSLTQRPWARLVEIRPAKTHAGQANASARKKYLRGIR</sequence>
<feature type="compositionally biased region" description="Low complexity" evidence="1">
    <location>
        <begin position="26"/>
        <end position="35"/>
    </location>
</feature>
<dbReference type="EMBL" id="MHIF01000009">
    <property type="protein sequence ID" value="OGY48838.1"/>
    <property type="molecule type" value="Genomic_DNA"/>
</dbReference>
<evidence type="ECO:0000313" key="2">
    <source>
        <dbReference type="EMBL" id="OGY48838.1"/>
    </source>
</evidence>
<feature type="region of interest" description="Disordered" evidence="1">
    <location>
        <begin position="1"/>
        <end position="86"/>
    </location>
</feature>
<evidence type="ECO:0000256" key="1">
    <source>
        <dbReference type="SAM" id="MobiDB-lite"/>
    </source>
</evidence>